<evidence type="ECO:0000259" key="8">
    <source>
        <dbReference type="PROSITE" id="PS51352"/>
    </source>
</evidence>
<comment type="similarity">
    <text evidence="1 6">Belongs to the thioredoxin family.</text>
</comment>
<evidence type="ECO:0000256" key="3">
    <source>
        <dbReference type="ARBA" id="ARBA00022982"/>
    </source>
</evidence>
<dbReference type="PANTHER" id="PTHR45663:SF11">
    <property type="entry name" value="GEO12009P1"/>
    <property type="match status" value="1"/>
</dbReference>
<keyword evidence="4 7" id="KW-1015">Disulfide bond</keyword>
<keyword evidence="2" id="KW-0813">Transport</keyword>
<evidence type="ECO:0000256" key="6">
    <source>
        <dbReference type="PIRNR" id="PIRNR000077"/>
    </source>
</evidence>
<evidence type="ECO:0000256" key="4">
    <source>
        <dbReference type="ARBA" id="ARBA00023157"/>
    </source>
</evidence>
<dbReference type="CDD" id="cd02947">
    <property type="entry name" value="TRX_family"/>
    <property type="match status" value="1"/>
</dbReference>
<gene>
    <name evidence="9" type="ORF">NIES593_19095</name>
</gene>
<dbReference type="PANTHER" id="PTHR45663">
    <property type="entry name" value="GEO12009P1"/>
    <property type="match status" value="1"/>
</dbReference>
<keyword evidence="5 7" id="KW-0676">Redox-active center</keyword>
<dbReference type="InterPro" id="IPR005746">
    <property type="entry name" value="Thioredoxin"/>
</dbReference>
<evidence type="ECO:0000313" key="10">
    <source>
        <dbReference type="Proteomes" id="UP000186868"/>
    </source>
</evidence>
<dbReference type="OrthoDB" id="530955at2"/>
<organism evidence="9 10">
    <name type="scientific">Hydrococcus rivularis NIES-593</name>
    <dbReference type="NCBI Taxonomy" id="1921803"/>
    <lineage>
        <taxon>Bacteria</taxon>
        <taxon>Bacillati</taxon>
        <taxon>Cyanobacteriota</taxon>
        <taxon>Cyanophyceae</taxon>
        <taxon>Pleurocapsales</taxon>
        <taxon>Hydrococcaceae</taxon>
        <taxon>Hydrococcus</taxon>
    </lineage>
</organism>
<dbReference type="PROSITE" id="PS51352">
    <property type="entry name" value="THIOREDOXIN_2"/>
    <property type="match status" value="1"/>
</dbReference>
<accession>A0A1U7H9U8</accession>
<keyword evidence="3" id="KW-0249">Electron transport</keyword>
<dbReference type="Proteomes" id="UP000186868">
    <property type="component" value="Unassembled WGS sequence"/>
</dbReference>
<feature type="domain" description="Thioredoxin" evidence="8">
    <location>
        <begin position="1"/>
        <end position="106"/>
    </location>
</feature>
<evidence type="ECO:0000256" key="2">
    <source>
        <dbReference type="ARBA" id="ARBA00022448"/>
    </source>
</evidence>
<reference evidence="9 10" key="1">
    <citation type="submission" date="2016-11" db="EMBL/GenBank/DDBJ databases">
        <title>Draft Genome Sequences of Nine Cyanobacterial Strains from Diverse Habitats.</title>
        <authorList>
            <person name="Zhu T."/>
            <person name="Hou S."/>
            <person name="Lu X."/>
            <person name="Hess W.R."/>
        </authorList>
    </citation>
    <scope>NUCLEOTIDE SEQUENCE [LARGE SCALE GENOMIC DNA]</scope>
    <source>
        <strain evidence="9 10">NIES-593</strain>
    </source>
</reference>
<proteinExistence type="inferred from homology"/>
<keyword evidence="10" id="KW-1185">Reference proteome</keyword>
<dbReference type="InterPro" id="IPR036249">
    <property type="entry name" value="Thioredoxin-like_sf"/>
</dbReference>
<feature type="disulfide bond" description="Redox-active" evidence="7">
    <location>
        <begin position="30"/>
        <end position="33"/>
    </location>
</feature>
<dbReference type="AlphaFoldDB" id="A0A1U7H9U8"/>
<dbReference type="Gene3D" id="3.40.30.10">
    <property type="entry name" value="Glutaredoxin"/>
    <property type="match status" value="1"/>
</dbReference>
<dbReference type="SUPFAM" id="SSF52833">
    <property type="entry name" value="Thioredoxin-like"/>
    <property type="match status" value="1"/>
</dbReference>
<evidence type="ECO:0000256" key="1">
    <source>
        <dbReference type="ARBA" id="ARBA00008987"/>
    </source>
</evidence>
<dbReference type="GO" id="GO:0045454">
    <property type="term" value="P:cell redox homeostasis"/>
    <property type="evidence" value="ECO:0007669"/>
    <property type="project" value="TreeGrafter"/>
</dbReference>
<dbReference type="GO" id="GO:0015035">
    <property type="term" value="F:protein-disulfide reductase activity"/>
    <property type="evidence" value="ECO:0007669"/>
    <property type="project" value="InterPro"/>
</dbReference>
<dbReference type="InterPro" id="IPR013766">
    <property type="entry name" value="Thioredoxin_domain"/>
</dbReference>
<dbReference type="Pfam" id="PF00085">
    <property type="entry name" value="Thioredoxin"/>
    <property type="match status" value="1"/>
</dbReference>
<name>A0A1U7H9U8_9CYAN</name>
<protein>
    <recommendedName>
        <fullName evidence="6">Thioredoxin</fullName>
    </recommendedName>
</protein>
<dbReference type="PIRSF" id="PIRSF000077">
    <property type="entry name" value="Thioredoxin"/>
    <property type="match status" value="1"/>
</dbReference>
<dbReference type="STRING" id="1921803.NIES593_19095"/>
<evidence type="ECO:0000313" key="9">
    <source>
        <dbReference type="EMBL" id="OKH20334.1"/>
    </source>
</evidence>
<sequence length="113" mass="12801">MMLSANEKTFSKVVLESSQPVLVHFWAPWCGLCRLIVPSLLKFQSESAGQMQLVGINADDNLKLANTYRLKSLPTLILFEKGQIVYRLEGFNGRDELQRNLNLLASNFWVKSA</sequence>
<evidence type="ECO:0000256" key="5">
    <source>
        <dbReference type="ARBA" id="ARBA00023284"/>
    </source>
</evidence>
<dbReference type="RefSeq" id="WP_073601099.1">
    <property type="nucleotide sequence ID" value="NZ_MRCB01000031.1"/>
</dbReference>
<dbReference type="GO" id="GO:0005829">
    <property type="term" value="C:cytosol"/>
    <property type="evidence" value="ECO:0007669"/>
    <property type="project" value="TreeGrafter"/>
</dbReference>
<evidence type="ECO:0000256" key="7">
    <source>
        <dbReference type="PIRSR" id="PIRSR000077-4"/>
    </source>
</evidence>
<comment type="caution">
    <text evidence="9">The sequence shown here is derived from an EMBL/GenBank/DDBJ whole genome shotgun (WGS) entry which is preliminary data.</text>
</comment>
<dbReference type="EMBL" id="MRCB01000031">
    <property type="protein sequence ID" value="OKH20334.1"/>
    <property type="molecule type" value="Genomic_DNA"/>
</dbReference>
<dbReference type="PRINTS" id="PR00421">
    <property type="entry name" value="THIOREDOXIN"/>
</dbReference>